<gene>
    <name evidence="2" type="ORF">ABB27_14915</name>
</gene>
<dbReference type="AlphaFoldDB" id="A0A0R0CLW5"/>
<organism evidence="2 3">
    <name type="scientific">Stenotrophomonas terrae</name>
    <dbReference type="NCBI Taxonomy" id="405446"/>
    <lineage>
        <taxon>Bacteria</taxon>
        <taxon>Pseudomonadati</taxon>
        <taxon>Pseudomonadota</taxon>
        <taxon>Gammaproteobacteria</taxon>
        <taxon>Lysobacterales</taxon>
        <taxon>Lysobacteraceae</taxon>
        <taxon>Stenotrophomonas</taxon>
    </lineage>
</organism>
<proteinExistence type="predicted"/>
<keyword evidence="1" id="KW-0732">Signal</keyword>
<keyword evidence="3" id="KW-1185">Reference proteome</keyword>
<dbReference type="Proteomes" id="UP000051863">
    <property type="component" value="Unassembled WGS sequence"/>
</dbReference>
<evidence type="ECO:0000313" key="2">
    <source>
        <dbReference type="EMBL" id="KRG65848.1"/>
    </source>
</evidence>
<evidence type="ECO:0000313" key="3">
    <source>
        <dbReference type="Proteomes" id="UP000051863"/>
    </source>
</evidence>
<evidence type="ECO:0008006" key="4">
    <source>
        <dbReference type="Google" id="ProtNLM"/>
    </source>
</evidence>
<dbReference type="PATRIC" id="fig|405446.3.peg.2732"/>
<evidence type="ECO:0000256" key="1">
    <source>
        <dbReference type="SAM" id="SignalP"/>
    </source>
</evidence>
<protein>
    <recommendedName>
        <fullName evidence="4">DUF3106 domain-containing protein</fullName>
    </recommendedName>
</protein>
<feature type="signal peptide" evidence="1">
    <location>
        <begin position="1"/>
        <end position="21"/>
    </location>
</feature>
<feature type="chain" id="PRO_5006394251" description="DUF3106 domain-containing protein" evidence="1">
    <location>
        <begin position="22"/>
        <end position="188"/>
    </location>
</feature>
<name>A0A0R0CLW5_9GAMM</name>
<sequence length="188" mass="20760">MSKFGLACLLVCLPLALPVQAAVPSAVPAMPAPARSGSVAGIQNTWAALSPEQKRELRSRYAAWQALPEGERQRIRHAAAAVAALPVAEQQALRARYLDIDQMHRDGWLLGPQLGVLYPRLQPLFGYLPAAQREPVMALLRQLDAAQLEQLSLISQRTPPQQREELRTQLLALAPAQRDAWLREKVGR</sequence>
<dbReference type="EMBL" id="LDJJ01000051">
    <property type="protein sequence ID" value="KRG65848.1"/>
    <property type="molecule type" value="Genomic_DNA"/>
</dbReference>
<dbReference type="InterPro" id="IPR021455">
    <property type="entry name" value="DUF3106"/>
</dbReference>
<dbReference type="RefSeq" id="WP_057629564.1">
    <property type="nucleotide sequence ID" value="NZ_LDJJ01000051.1"/>
</dbReference>
<comment type="caution">
    <text evidence="2">The sequence shown here is derived from an EMBL/GenBank/DDBJ whole genome shotgun (WGS) entry which is preliminary data.</text>
</comment>
<dbReference type="Pfam" id="PF11304">
    <property type="entry name" value="DUF3106"/>
    <property type="match status" value="1"/>
</dbReference>
<reference evidence="2 3" key="1">
    <citation type="submission" date="2015-05" db="EMBL/GenBank/DDBJ databases">
        <title>Genome sequencing and analysis of members of genus Stenotrophomonas.</title>
        <authorList>
            <person name="Patil P.P."/>
            <person name="Midha S."/>
            <person name="Patil P.B."/>
        </authorList>
    </citation>
    <scope>NUCLEOTIDE SEQUENCE [LARGE SCALE GENOMIC DNA]</scope>
    <source>
        <strain evidence="2 3">DSM 18941</strain>
    </source>
</reference>
<dbReference type="OrthoDB" id="6054283at2"/>
<accession>A0A0R0CLW5</accession>